<feature type="compositionally biased region" description="Low complexity" evidence="1">
    <location>
        <begin position="138"/>
        <end position="148"/>
    </location>
</feature>
<proteinExistence type="predicted"/>
<feature type="compositionally biased region" description="Low complexity" evidence="1">
    <location>
        <begin position="63"/>
        <end position="79"/>
    </location>
</feature>
<dbReference type="Proteomes" id="UP001159405">
    <property type="component" value="Unassembled WGS sequence"/>
</dbReference>
<feature type="region of interest" description="Disordered" evidence="1">
    <location>
        <begin position="58"/>
        <end position="79"/>
    </location>
</feature>
<feature type="domain" description="SAP" evidence="2">
    <location>
        <begin position="27"/>
        <end position="61"/>
    </location>
</feature>
<protein>
    <recommendedName>
        <fullName evidence="2">SAP domain-containing protein</fullName>
    </recommendedName>
</protein>
<dbReference type="PROSITE" id="PS50800">
    <property type="entry name" value="SAP"/>
    <property type="match status" value="1"/>
</dbReference>
<dbReference type="EMBL" id="CALNXK010000055">
    <property type="protein sequence ID" value="CAH3134804.1"/>
    <property type="molecule type" value="Genomic_DNA"/>
</dbReference>
<evidence type="ECO:0000313" key="4">
    <source>
        <dbReference type="Proteomes" id="UP001159405"/>
    </source>
</evidence>
<evidence type="ECO:0000313" key="3">
    <source>
        <dbReference type="EMBL" id="CAH3134804.1"/>
    </source>
</evidence>
<feature type="region of interest" description="Disordered" evidence="1">
    <location>
        <begin position="108"/>
        <end position="169"/>
    </location>
</feature>
<feature type="non-terminal residue" evidence="3">
    <location>
        <position position="344"/>
    </location>
</feature>
<evidence type="ECO:0000256" key="1">
    <source>
        <dbReference type="SAM" id="MobiDB-lite"/>
    </source>
</evidence>
<accession>A0ABN8P980</accession>
<organism evidence="3 4">
    <name type="scientific">Porites lobata</name>
    <dbReference type="NCBI Taxonomy" id="104759"/>
    <lineage>
        <taxon>Eukaryota</taxon>
        <taxon>Metazoa</taxon>
        <taxon>Cnidaria</taxon>
        <taxon>Anthozoa</taxon>
        <taxon>Hexacorallia</taxon>
        <taxon>Scleractinia</taxon>
        <taxon>Fungiina</taxon>
        <taxon>Poritidae</taxon>
        <taxon>Porites</taxon>
    </lineage>
</organism>
<feature type="compositionally biased region" description="Polar residues" evidence="1">
    <location>
        <begin position="109"/>
        <end position="130"/>
    </location>
</feature>
<dbReference type="InterPro" id="IPR036361">
    <property type="entry name" value="SAP_dom_sf"/>
</dbReference>
<dbReference type="Gene3D" id="1.10.720.30">
    <property type="entry name" value="SAP domain"/>
    <property type="match status" value="1"/>
</dbReference>
<name>A0ABN8P980_9CNID</name>
<dbReference type="InterPro" id="IPR003034">
    <property type="entry name" value="SAP_dom"/>
</dbReference>
<feature type="region of interest" description="Disordered" evidence="1">
    <location>
        <begin position="1"/>
        <end position="27"/>
    </location>
</feature>
<reference evidence="3 4" key="1">
    <citation type="submission" date="2022-05" db="EMBL/GenBank/DDBJ databases">
        <authorList>
            <consortium name="Genoscope - CEA"/>
            <person name="William W."/>
        </authorList>
    </citation>
    <scope>NUCLEOTIDE SEQUENCE [LARGE SCALE GENOMIC DNA]</scope>
</reference>
<gene>
    <name evidence="3" type="ORF">PLOB_00037623</name>
</gene>
<comment type="caution">
    <text evidence="3">The sequence shown here is derived from an EMBL/GenBank/DDBJ whole genome shotgun (WGS) entry which is preliminary data.</text>
</comment>
<evidence type="ECO:0000259" key="2">
    <source>
        <dbReference type="PROSITE" id="PS50800"/>
    </source>
</evidence>
<keyword evidence="4" id="KW-1185">Reference proteome</keyword>
<sequence length="344" mass="37067">MPRQRRNVNRRNAVLDGASVPAEPTDYSAMSTEALRLMLGERHLQQTGNRRELISRLQHNKQQRPPASQSAGAQSNSSIATGVPHAELAALIASIVDERMNRQLIQDGGASSAQLTRPSPPSNLQDSLRSSPPPPPQDGGQNTTQQQPSFQNPPTGPGMPLPNPTCATTLTRADPVLAPHALTNTGVTSRDAQQLTLGKITPNSPATERTDLNRLQALAIPPEDTPNYLSQLTPPTPIDINKFAFYLQGHPDHTTVNHLLTGFSQGFKIGYLGPRAPKEYSNLPCANINPSIIDKNMLKEVTVGHTAGPFHIPPFSNLQMDRFRTLAPSASPTASTIPPSAMNI</sequence>
<feature type="compositionally biased region" description="Pro residues" evidence="1">
    <location>
        <begin position="154"/>
        <end position="163"/>
    </location>
</feature>